<dbReference type="PROSITE" id="PS51038">
    <property type="entry name" value="BAH"/>
    <property type="match status" value="1"/>
</dbReference>
<dbReference type="SUPFAM" id="SSF54928">
    <property type="entry name" value="RNA-binding domain, RBD"/>
    <property type="match status" value="1"/>
</dbReference>
<gene>
    <name evidence="5" type="ORF">ANE_LOCUS27636</name>
</gene>
<dbReference type="GO" id="GO:0003723">
    <property type="term" value="F:RNA binding"/>
    <property type="evidence" value="ECO:0007669"/>
    <property type="project" value="UniProtKB-UniRule"/>
</dbReference>
<feature type="domain" description="BAH" evidence="4">
    <location>
        <begin position="38"/>
        <end position="169"/>
    </location>
</feature>
<keyword evidence="1" id="KW-0694">RNA-binding</keyword>
<feature type="region of interest" description="Disordered" evidence="2">
    <location>
        <begin position="284"/>
        <end position="308"/>
    </location>
</feature>
<dbReference type="AlphaFoldDB" id="A0A565CUD1"/>
<evidence type="ECO:0000256" key="1">
    <source>
        <dbReference type="PROSITE-ProRule" id="PRU00176"/>
    </source>
</evidence>
<dbReference type="FunFam" id="2.30.30.490:FF:000017">
    <property type="entry name" value="Bromo-adjacent homology (BAH) domain-containing protein"/>
    <property type="match status" value="1"/>
</dbReference>
<evidence type="ECO:0008006" key="7">
    <source>
        <dbReference type="Google" id="ProtNLM"/>
    </source>
</evidence>
<dbReference type="PANTHER" id="PTHR47073">
    <property type="entry name" value="PROTEIN ANTI-SILENCING 1"/>
    <property type="match status" value="1"/>
</dbReference>
<dbReference type="InterPro" id="IPR000504">
    <property type="entry name" value="RRM_dom"/>
</dbReference>
<dbReference type="Proteomes" id="UP000489600">
    <property type="component" value="Unassembled WGS sequence"/>
</dbReference>
<feature type="compositionally biased region" description="Basic and acidic residues" evidence="2">
    <location>
        <begin position="378"/>
        <end position="393"/>
    </location>
</feature>
<proteinExistence type="predicted"/>
<feature type="region of interest" description="Disordered" evidence="2">
    <location>
        <begin position="361"/>
        <end position="414"/>
    </location>
</feature>
<dbReference type="InterPro" id="IPR043151">
    <property type="entry name" value="BAH_sf"/>
</dbReference>
<evidence type="ECO:0000259" key="4">
    <source>
        <dbReference type="PROSITE" id="PS51038"/>
    </source>
</evidence>
<evidence type="ECO:0000313" key="5">
    <source>
        <dbReference type="EMBL" id="VVB17192.1"/>
    </source>
</evidence>
<dbReference type="Gene3D" id="2.30.30.490">
    <property type="match status" value="1"/>
</dbReference>
<keyword evidence="6" id="KW-1185">Reference proteome</keyword>
<dbReference type="EMBL" id="CABITT030000008">
    <property type="protein sequence ID" value="VVB17192.1"/>
    <property type="molecule type" value="Genomic_DNA"/>
</dbReference>
<dbReference type="PROSITE" id="PS50102">
    <property type="entry name" value="RRM"/>
    <property type="match status" value="1"/>
</dbReference>
<evidence type="ECO:0000256" key="2">
    <source>
        <dbReference type="SAM" id="MobiDB-lite"/>
    </source>
</evidence>
<sequence>MEQAAESEDKQFKWGKKRVTGEEMKDVQFYESFTYGGSEYCLYDCVLIGDATKPDSSELYVGKIINLWEHNDQRENSRRVELLWFFKPSEVSLYVGVQDALANELFLASGTGVGLTNENRLEAICGKCNVLCISKDIRNPQPSDEEIKLADFLFYRTFDVGSRKILEKMDDKIAGVDVEFVFNRHNCEEKVSAVQKVATDVHGTADSLKPNPPSTSGSVRQNECKGSDFSGHRKSDYGYKKEKDNECHKQLAMKKSTVPEERANQDSGRRDGGLYFCIDSGSRRNDCHQKDQDSEAEKHSSKQTSRLAEERCSKDFYRLDDLSRKKRRVDGSVSVSDGREKLRLQEERYCFDDIPQKKRELDGSVAVSDGRPKKSQKIRHDGRKDIEPIRSPRDNVAGGELYSQKPSHTDKKQDLRIPRFSEGKGTKLATEKDYFKKPNSDCKSKLTEGKVLTDANYRRHYRVFEVTQKPDAEENKWYRDLPWEENVRCAEEQGNLVLLRNLDPTYTSKEVEDIVYSDLNEQCTARIIERTSATIPHIGEALVIFKTIDAAKRAIRRLYEGCLLLSNGRILVATNTKVNPPTKPPFQFSGHIKPRAQMRQKRTNAVATSHSSQTNSVGFEMGLDWVLYQDRCELTWKRIFEVNIDHH</sequence>
<feature type="domain" description="RRM" evidence="3">
    <location>
        <begin position="495"/>
        <end position="578"/>
    </location>
</feature>
<feature type="compositionally biased region" description="Basic and acidic residues" evidence="2">
    <location>
        <begin position="284"/>
        <end position="300"/>
    </location>
</feature>
<evidence type="ECO:0000313" key="6">
    <source>
        <dbReference type="Proteomes" id="UP000489600"/>
    </source>
</evidence>
<dbReference type="InterPro" id="IPR035979">
    <property type="entry name" value="RBD_domain_sf"/>
</dbReference>
<comment type="caution">
    <text evidence="5">The sequence shown here is derived from an EMBL/GenBank/DDBJ whole genome shotgun (WGS) entry which is preliminary data.</text>
</comment>
<feature type="compositionally biased region" description="Basic and acidic residues" evidence="2">
    <location>
        <begin position="222"/>
        <end position="249"/>
    </location>
</feature>
<name>A0A565CUD1_9BRAS</name>
<feature type="compositionally biased region" description="Basic and acidic residues" evidence="2">
    <location>
        <begin position="257"/>
        <end position="269"/>
    </location>
</feature>
<reference evidence="5" key="1">
    <citation type="submission" date="2019-07" db="EMBL/GenBank/DDBJ databases">
        <authorList>
            <person name="Dittberner H."/>
        </authorList>
    </citation>
    <scope>NUCLEOTIDE SEQUENCE [LARGE SCALE GENOMIC DNA]</scope>
</reference>
<dbReference type="OrthoDB" id="1896853at2759"/>
<organism evidence="5 6">
    <name type="scientific">Arabis nemorensis</name>
    <dbReference type="NCBI Taxonomy" id="586526"/>
    <lineage>
        <taxon>Eukaryota</taxon>
        <taxon>Viridiplantae</taxon>
        <taxon>Streptophyta</taxon>
        <taxon>Embryophyta</taxon>
        <taxon>Tracheophyta</taxon>
        <taxon>Spermatophyta</taxon>
        <taxon>Magnoliopsida</taxon>
        <taxon>eudicotyledons</taxon>
        <taxon>Gunneridae</taxon>
        <taxon>Pentapetalae</taxon>
        <taxon>rosids</taxon>
        <taxon>malvids</taxon>
        <taxon>Brassicales</taxon>
        <taxon>Brassicaceae</taxon>
        <taxon>Arabideae</taxon>
        <taxon>Arabis</taxon>
    </lineage>
</organism>
<protein>
    <recommendedName>
        <fullName evidence="7">BAH domain-containing protein</fullName>
    </recommendedName>
</protein>
<accession>A0A565CUD1</accession>
<evidence type="ECO:0000259" key="3">
    <source>
        <dbReference type="PROSITE" id="PS50102"/>
    </source>
</evidence>
<dbReference type="Pfam" id="PF01426">
    <property type="entry name" value="BAH"/>
    <property type="match status" value="1"/>
</dbReference>
<dbReference type="GO" id="GO:0003682">
    <property type="term" value="F:chromatin binding"/>
    <property type="evidence" value="ECO:0007669"/>
    <property type="project" value="InterPro"/>
</dbReference>
<dbReference type="PANTHER" id="PTHR47073:SF8">
    <property type="entry name" value="BAH DOMAIN-CONTAINING PROTEIN"/>
    <property type="match status" value="1"/>
</dbReference>
<feature type="region of interest" description="Disordered" evidence="2">
    <location>
        <begin position="202"/>
        <end position="269"/>
    </location>
</feature>
<dbReference type="InterPro" id="IPR001025">
    <property type="entry name" value="BAH_dom"/>
</dbReference>